<gene>
    <name evidence="1" type="primary">GLEAN_01399</name>
    <name evidence="1" type="ORF">TcasGA2_TC001399</name>
</gene>
<dbReference type="InParanoid" id="D7EK99"/>
<dbReference type="HOGENOM" id="CLU_1878096_0_0_1"/>
<proteinExistence type="predicted"/>
<reference evidence="1 2" key="2">
    <citation type="journal article" date="2010" name="Nucleic Acids Res.">
        <title>BeetleBase in 2010: revisions to provide comprehensive genomic information for Tribolium castaneum.</title>
        <authorList>
            <person name="Kim H.S."/>
            <person name="Murphy T."/>
            <person name="Xia J."/>
            <person name="Caragea D."/>
            <person name="Park Y."/>
            <person name="Beeman R.W."/>
            <person name="Lorenzen M.D."/>
            <person name="Butcher S."/>
            <person name="Manak J.R."/>
            <person name="Brown S.J."/>
        </authorList>
    </citation>
    <scope>NUCLEOTIDE SEQUENCE [LARGE SCALE GENOMIC DNA]</scope>
    <source>
        <strain evidence="1 2">Georgia GA2</strain>
    </source>
</reference>
<dbReference type="PhylomeDB" id="D7EK99"/>
<sequence length="136" mass="16141">MNIVTCVCRLVNTLEMQVMTLVSMPYEGIQTKTLFIDWTKGCDQLVVWIFYQGNLVGPEVRKREFGGEDHERTIKLKFDARRHGPCEDIKHYYFDLVPLSNEVNPNVSFDMFRDKFEARITHLLRPRVQYQKYDMS</sequence>
<evidence type="ECO:0000313" key="2">
    <source>
        <dbReference type="Proteomes" id="UP000007266"/>
    </source>
</evidence>
<dbReference type="AlphaFoldDB" id="D7EK99"/>
<evidence type="ECO:0000313" key="1">
    <source>
        <dbReference type="EMBL" id="EFA13058.1"/>
    </source>
</evidence>
<dbReference type="EMBL" id="KQ971388">
    <property type="protein sequence ID" value="EFA13058.1"/>
    <property type="molecule type" value="Genomic_DNA"/>
</dbReference>
<protein>
    <submittedName>
        <fullName evidence="1">Uncharacterized protein</fullName>
    </submittedName>
</protein>
<reference evidence="1 2" key="1">
    <citation type="journal article" date="2008" name="Nature">
        <title>The genome of the model beetle and pest Tribolium castaneum.</title>
        <authorList>
            <consortium name="Tribolium Genome Sequencing Consortium"/>
            <person name="Richards S."/>
            <person name="Gibbs R.A."/>
            <person name="Weinstock G.M."/>
            <person name="Brown S.J."/>
            <person name="Denell R."/>
            <person name="Beeman R.W."/>
            <person name="Gibbs R."/>
            <person name="Beeman R.W."/>
            <person name="Brown S.J."/>
            <person name="Bucher G."/>
            <person name="Friedrich M."/>
            <person name="Grimmelikhuijzen C.J."/>
            <person name="Klingler M."/>
            <person name="Lorenzen M."/>
            <person name="Richards S."/>
            <person name="Roth S."/>
            <person name="Schroder R."/>
            <person name="Tautz D."/>
            <person name="Zdobnov E.M."/>
            <person name="Muzny D."/>
            <person name="Gibbs R.A."/>
            <person name="Weinstock G.M."/>
            <person name="Attaway T."/>
            <person name="Bell S."/>
            <person name="Buhay C.J."/>
            <person name="Chandrabose M.N."/>
            <person name="Chavez D."/>
            <person name="Clerk-Blankenburg K.P."/>
            <person name="Cree A."/>
            <person name="Dao M."/>
            <person name="Davis C."/>
            <person name="Chacko J."/>
            <person name="Dinh H."/>
            <person name="Dugan-Rocha S."/>
            <person name="Fowler G."/>
            <person name="Garner T.T."/>
            <person name="Garnes J."/>
            <person name="Gnirke A."/>
            <person name="Hawes A."/>
            <person name="Hernandez J."/>
            <person name="Hines S."/>
            <person name="Holder M."/>
            <person name="Hume J."/>
            <person name="Jhangiani S.N."/>
            <person name="Joshi V."/>
            <person name="Khan Z.M."/>
            <person name="Jackson L."/>
            <person name="Kovar C."/>
            <person name="Kowis A."/>
            <person name="Lee S."/>
            <person name="Lewis L.R."/>
            <person name="Margolis J."/>
            <person name="Morgan M."/>
            <person name="Nazareth L.V."/>
            <person name="Nguyen N."/>
            <person name="Okwuonu G."/>
            <person name="Parker D."/>
            <person name="Richards S."/>
            <person name="Ruiz S.J."/>
            <person name="Santibanez J."/>
            <person name="Savard J."/>
            <person name="Scherer S.E."/>
            <person name="Schneider B."/>
            <person name="Sodergren E."/>
            <person name="Tautz D."/>
            <person name="Vattahil S."/>
            <person name="Villasana D."/>
            <person name="White C.S."/>
            <person name="Wright R."/>
            <person name="Park Y."/>
            <person name="Beeman R.W."/>
            <person name="Lord J."/>
            <person name="Oppert B."/>
            <person name="Lorenzen M."/>
            <person name="Brown S."/>
            <person name="Wang L."/>
            <person name="Savard J."/>
            <person name="Tautz D."/>
            <person name="Richards S."/>
            <person name="Weinstock G."/>
            <person name="Gibbs R.A."/>
            <person name="Liu Y."/>
            <person name="Worley K."/>
            <person name="Weinstock G."/>
            <person name="Elsik C.G."/>
            <person name="Reese J.T."/>
            <person name="Elhaik E."/>
            <person name="Landan G."/>
            <person name="Graur D."/>
            <person name="Arensburger P."/>
            <person name="Atkinson P."/>
            <person name="Beeman R.W."/>
            <person name="Beidler J."/>
            <person name="Brown S.J."/>
            <person name="Demuth J.P."/>
            <person name="Drury D.W."/>
            <person name="Du Y.Z."/>
            <person name="Fujiwara H."/>
            <person name="Lorenzen M."/>
            <person name="Maselli V."/>
            <person name="Osanai M."/>
            <person name="Park Y."/>
            <person name="Robertson H.M."/>
            <person name="Tu Z."/>
            <person name="Wang J.J."/>
            <person name="Wang S."/>
            <person name="Richards S."/>
            <person name="Song H."/>
            <person name="Zhang L."/>
            <person name="Sodergren E."/>
            <person name="Werner D."/>
            <person name="Stanke M."/>
            <person name="Morgenstern B."/>
            <person name="Solovyev V."/>
            <person name="Kosarev P."/>
            <person name="Brown G."/>
            <person name="Chen H.C."/>
            <person name="Ermolaeva O."/>
            <person name="Hlavina W."/>
            <person name="Kapustin Y."/>
            <person name="Kiryutin B."/>
            <person name="Kitts P."/>
            <person name="Maglott D."/>
            <person name="Pruitt K."/>
            <person name="Sapojnikov V."/>
            <person name="Souvorov A."/>
            <person name="Mackey A.J."/>
            <person name="Waterhouse R.M."/>
            <person name="Wyder S."/>
            <person name="Zdobnov E.M."/>
            <person name="Zdobnov E.M."/>
            <person name="Wyder S."/>
            <person name="Kriventseva E.V."/>
            <person name="Kadowaki T."/>
            <person name="Bork P."/>
            <person name="Aranda M."/>
            <person name="Bao R."/>
            <person name="Beermann A."/>
            <person name="Berns N."/>
            <person name="Bolognesi R."/>
            <person name="Bonneton F."/>
            <person name="Bopp D."/>
            <person name="Brown S.J."/>
            <person name="Bucher G."/>
            <person name="Butts T."/>
            <person name="Chaumot A."/>
            <person name="Denell R.E."/>
            <person name="Ferrier D.E."/>
            <person name="Friedrich M."/>
            <person name="Gordon C.M."/>
            <person name="Jindra M."/>
            <person name="Klingler M."/>
            <person name="Lan Q."/>
            <person name="Lattorff H.M."/>
            <person name="Laudet V."/>
            <person name="von Levetsow C."/>
            <person name="Liu Z."/>
            <person name="Lutz R."/>
            <person name="Lynch J.A."/>
            <person name="da Fonseca R.N."/>
            <person name="Posnien N."/>
            <person name="Reuter R."/>
            <person name="Roth S."/>
            <person name="Savard J."/>
            <person name="Schinko J.B."/>
            <person name="Schmitt C."/>
            <person name="Schoppmeier M."/>
            <person name="Schroder R."/>
            <person name="Shippy T.D."/>
            <person name="Simonnet F."/>
            <person name="Marques-Souza H."/>
            <person name="Tautz D."/>
            <person name="Tomoyasu Y."/>
            <person name="Trauner J."/>
            <person name="Van der Zee M."/>
            <person name="Vervoort M."/>
            <person name="Wittkopp N."/>
            <person name="Wimmer E.A."/>
            <person name="Yang X."/>
            <person name="Jones A.K."/>
            <person name="Sattelle D.B."/>
            <person name="Ebert P.R."/>
            <person name="Nelson D."/>
            <person name="Scott J.G."/>
            <person name="Beeman R.W."/>
            <person name="Muthukrishnan S."/>
            <person name="Kramer K.J."/>
            <person name="Arakane Y."/>
            <person name="Beeman R.W."/>
            <person name="Zhu Q."/>
            <person name="Hogenkamp D."/>
            <person name="Dixit R."/>
            <person name="Oppert B."/>
            <person name="Jiang H."/>
            <person name="Zou Z."/>
            <person name="Marshall J."/>
            <person name="Elpidina E."/>
            <person name="Vinokurov K."/>
            <person name="Oppert C."/>
            <person name="Zou Z."/>
            <person name="Evans J."/>
            <person name="Lu Z."/>
            <person name="Zhao P."/>
            <person name="Sumathipala N."/>
            <person name="Altincicek B."/>
            <person name="Vilcinskas A."/>
            <person name="Williams M."/>
            <person name="Hultmark D."/>
            <person name="Hetru C."/>
            <person name="Jiang H."/>
            <person name="Grimmelikhuijzen C.J."/>
            <person name="Hauser F."/>
            <person name="Cazzamali G."/>
            <person name="Williamson M."/>
            <person name="Park Y."/>
            <person name="Li B."/>
            <person name="Tanaka Y."/>
            <person name="Predel R."/>
            <person name="Neupert S."/>
            <person name="Schachtner J."/>
            <person name="Verleyen P."/>
            <person name="Raible F."/>
            <person name="Bork P."/>
            <person name="Friedrich M."/>
            <person name="Walden K.K."/>
            <person name="Robertson H.M."/>
            <person name="Angeli S."/>
            <person name="Foret S."/>
            <person name="Bucher G."/>
            <person name="Schuetz S."/>
            <person name="Maleszka R."/>
            <person name="Wimmer E.A."/>
            <person name="Beeman R.W."/>
            <person name="Lorenzen M."/>
            <person name="Tomoyasu Y."/>
            <person name="Miller S.C."/>
            <person name="Grossmann D."/>
            <person name="Bucher G."/>
        </authorList>
    </citation>
    <scope>NUCLEOTIDE SEQUENCE [LARGE SCALE GENOMIC DNA]</scope>
    <source>
        <strain evidence="1 2">Georgia GA2</strain>
    </source>
</reference>
<organism evidence="1 2">
    <name type="scientific">Tribolium castaneum</name>
    <name type="common">Red flour beetle</name>
    <dbReference type="NCBI Taxonomy" id="7070"/>
    <lineage>
        <taxon>Eukaryota</taxon>
        <taxon>Metazoa</taxon>
        <taxon>Ecdysozoa</taxon>
        <taxon>Arthropoda</taxon>
        <taxon>Hexapoda</taxon>
        <taxon>Insecta</taxon>
        <taxon>Pterygota</taxon>
        <taxon>Neoptera</taxon>
        <taxon>Endopterygota</taxon>
        <taxon>Coleoptera</taxon>
        <taxon>Polyphaga</taxon>
        <taxon>Cucujiformia</taxon>
        <taxon>Tenebrionidae</taxon>
        <taxon>Tenebrionidae incertae sedis</taxon>
        <taxon>Tribolium</taxon>
    </lineage>
</organism>
<keyword evidence="2" id="KW-1185">Reference proteome</keyword>
<dbReference type="Proteomes" id="UP000007266">
    <property type="component" value="Unassembled WGS sequence"/>
</dbReference>
<accession>D7EK99</accession>
<name>D7EK99_TRICA</name>